<feature type="compositionally biased region" description="Basic and acidic residues" evidence="1">
    <location>
        <begin position="148"/>
        <end position="157"/>
    </location>
</feature>
<evidence type="ECO:0000256" key="1">
    <source>
        <dbReference type="SAM" id="MobiDB-lite"/>
    </source>
</evidence>
<gene>
    <name evidence="2" type="ORF">GGD41_003305</name>
</gene>
<dbReference type="AntiFam" id="ANF00076">
    <property type="entry name" value="Shadow ORF (opposite copA)"/>
</dbReference>
<feature type="region of interest" description="Disordered" evidence="1">
    <location>
        <begin position="130"/>
        <end position="189"/>
    </location>
</feature>
<evidence type="ECO:0000313" key="2">
    <source>
        <dbReference type="EMBL" id="NYH16077.1"/>
    </source>
</evidence>
<evidence type="ECO:0000313" key="3">
    <source>
        <dbReference type="Proteomes" id="UP000572540"/>
    </source>
</evidence>
<name>A0A7Y9W8B1_9BURK</name>
<sequence length="213" mass="24689">MGLLGSLHQFDDLAERRLLARVQYFDSQRTVEIHRAAEHRRARVDIERHRLPGDRRIVDARLTMQHHTVGGDTLAGRDFDPVAGLQRFIRHFFERAVRADAPHLARRQAAERADRFLRAEHAAFFERVAEGHHDRQQGGSGHVADCPGRQHRERDQAVGHAVQTRRLEAVPRARKHRTGDDQRRQSREHLRQRFIGGRERVPGGRQYQQAACQ</sequence>
<comment type="caution">
    <text evidence="2">The sequence shown here is derived from an EMBL/GenBank/DDBJ whole genome shotgun (WGS) entry which is preliminary data.</text>
</comment>
<dbReference type="AlphaFoldDB" id="A0A7Y9W8B1"/>
<reference evidence="2 3" key="1">
    <citation type="submission" date="2020-07" db="EMBL/GenBank/DDBJ databases">
        <title>Exploring microbial biodiversity for novel pathways involved in the catabolism of aromatic compounds derived from lignin.</title>
        <authorList>
            <person name="Elkins J."/>
        </authorList>
    </citation>
    <scope>NUCLEOTIDE SEQUENCE [LARGE SCALE GENOMIC DNA]</scope>
    <source>
        <strain evidence="2 3">H2C3B</strain>
    </source>
</reference>
<dbReference type="EMBL" id="JACCAU010000001">
    <property type="protein sequence ID" value="NYH16077.1"/>
    <property type="molecule type" value="Genomic_DNA"/>
</dbReference>
<proteinExistence type="predicted"/>
<protein>
    <submittedName>
        <fullName evidence="2">Uncharacterized protein</fullName>
    </submittedName>
</protein>
<dbReference type="Proteomes" id="UP000572540">
    <property type="component" value="Unassembled WGS sequence"/>
</dbReference>
<accession>A0A7Y9W8B1</accession>
<feature type="compositionally biased region" description="Basic and acidic residues" evidence="1">
    <location>
        <begin position="178"/>
        <end position="189"/>
    </location>
</feature>
<organism evidence="2 3">
    <name type="scientific">Paraburkholderia bryophila</name>
    <dbReference type="NCBI Taxonomy" id="420952"/>
    <lineage>
        <taxon>Bacteria</taxon>
        <taxon>Pseudomonadati</taxon>
        <taxon>Pseudomonadota</taxon>
        <taxon>Betaproteobacteria</taxon>
        <taxon>Burkholderiales</taxon>
        <taxon>Burkholderiaceae</taxon>
        <taxon>Paraburkholderia</taxon>
    </lineage>
</organism>